<organism evidence="1">
    <name type="scientific">mine drainage metagenome</name>
    <dbReference type="NCBI Taxonomy" id="410659"/>
    <lineage>
        <taxon>unclassified sequences</taxon>
        <taxon>metagenomes</taxon>
        <taxon>ecological metagenomes</taxon>
    </lineage>
</organism>
<evidence type="ECO:0000313" key="1">
    <source>
        <dbReference type="EMBL" id="EQD75590.1"/>
    </source>
</evidence>
<protein>
    <submittedName>
        <fullName evidence="1">Carbonate dehydratase related protein</fullName>
    </submittedName>
</protein>
<comment type="caution">
    <text evidence="1">The sequence shown here is derived from an EMBL/GenBank/DDBJ whole genome shotgun (WGS) entry which is preliminary data.</text>
</comment>
<accession>T1CZK6</accession>
<sequence>FSRGGGGGRVVAEGAVVKSGTKIAPESIAAGVPASVIGKISEDYKKLWTEYKANYNSFASRYRQIKKI</sequence>
<reference evidence="1" key="2">
    <citation type="journal article" date="2014" name="ISME J.">
        <title>Microbial stratification in low pH oxic and suboxic macroscopic growths along an acid mine drainage.</title>
        <authorList>
            <person name="Mendez-Garcia C."/>
            <person name="Mesa V."/>
            <person name="Sprenger R.R."/>
            <person name="Richter M."/>
            <person name="Diez M.S."/>
            <person name="Solano J."/>
            <person name="Bargiela R."/>
            <person name="Golyshina O.V."/>
            <person name="Manteca A."/>
            <person name="Ramos J.L."/>
            <person name="Gallego J.R."/>
            <person name="Llorente I."/>
            <person name="Martins Dos Santos V.A."/>
            <person name="Jensen O.N."/>
            <person name="Pelaez A.I."/>
            <person name="Sanchez J."/>
            <person name="Ferrer M."/>
        </authorList>
    </citation>
    <scope>NUCLEOTIDE SEQUENCE</scope>
</reference>
<dbReference type="AlphaFoldDB" id="T1CZK6"/>
<name>T1CZK6_9ZZZZ</name>
<proteinExistence type="predicted"/>
<dbReference type="Gene3D" id="2.160.10.10">
    <property type="entry name" value="Hexapeptide repeat proteins"/>
    <property type="match status" value="1"/>
</dbReference>
<gene>
    <name evidence="1" type="ORF">B1B_02032</name>
</gene>
<dbReference type="SUPFAM" id="SSF51161">
    <property type="entry name" value="Trimeric LpxA-like enzymes"/>
    <property type="match status" value="1"/>
</dbReference>
<feature type="non-terminal residue" evidence="1">
    <location>
        <position position="1"/>
    </location>
</feature>
<dbReference type="EMBL" id="AUZY01001202">
    <property type="protein sequence ID" value="EQD75590.1"/>
    <property type="molecule type" value="Genomic_DNA"/>
</dbReference>
<reference evidence="1" key="1">
    <citation type="submission" date="2013-08" db="EMBL/GenBank/DDBJ databases">
        <authorList>
            <person name="Mendez C."/>
            <person name="Richter M."/>
            <person name="Ferrer M."/>
            <person name="Sanchez J."/>
        </authorList>
    </citation>
    <scope>NUCLEOTIDE SEQUENCE</scope>
</reference>
<dbReference type="InterPro" id="IPR011004">
    <property type="entry name" value="Trimer_LpxA-like_sf"/>
</dbReference>